<dbReference type="PRINTS" id="PR00146">
    <property type="entry name" value="DHPICSNTHASE"/>
</dbReference>
<dbReference type="GO" id="GO:0008840">
    <property type="term" value="F:4-hydroxy-tetrahydrodipicolinate synthase activity"/>
    <property type="evidence" value="ECO:0007669"/>
    <property type="project" value="TreeGrafter"/>
</dbReference>
<keyword evidence="1" id="KW-0456">Lyase</keyword>
<reference evidence="4" key="2">
    <citation type="submission" date="2020-09" db="EMBL/GenBank/DDBJ databases">
        <authorList>
            <person name="Sun Q."/>
            <person name="Ohkuma M."/>
        </authorList>
    </citation>
    <scope>NUCLEOTIDE SEQUENCE</scope>
    <source>
        <strain evidence="4">JCM 10088</strain>
    </source>
</reference>
<evidence type="ECO:0000256" key="3">
    <source>
        <dbReference type="PIRSR" id="PIRSR001365-2"/>
    </source>
</evidence>
<dbReference type="EMBL" id="BMNL01000003">
    <property type="protein sequence ID" value="GGP21656.1"/>
    <property type="molecule type" value="Genomic_DNA"/>
</dbReference>
<dbReference type="InterPro" id="IPR002220">
    <property type="entry name" value="DapA-like"/>
</dbReference>
<keyword evidence="5" id="KW-1185">Reference proteome</keyword>
<feature type="binding site" evidence="3">
    <location>
        <position position="43"/>
    </location>
    <ligand>
        <name>pyruvate</name>
        <dbReference type="ChEBI" id="CHEBI:15361"/>
    </ligand>
</feature>
<dbReference type="InterPro" id="IPR013785">
    <property type="entry name" value="Aldolase_TIM"/>
</dbReference>
<dbReference type="PANTHER" id="PTHR12128">
    <property type="entry name" value="DIHYDRODIPICOLINATE SYNTHASE"/>
    <property type="match status" value="1"/>
</dbReference>
<dbReference type="Proteomes" id="UP000610960">
    <property type="component" value="Unassembled WGS sequence"/>
</dbReference>
<organism evidence="4 5">
    <name type="scientific">Thermocladium modestius</name>
    <dbReference type="NCBI Taxonomy" id="62609"/>
    <lineage>
        <taxon>Archaea</taxon>
        <taxon>Thermoproteota</taxon>
        <taxon>Thermoprotei</taxon>
        <taxon>Thermoproteales</taxon>
        <taxon>Thermoproteaceae</taxon>
        <taxon>Thermocladium</taxon>
    </lineage>
</organism>
<sequence>MKEVIVALATPFLNGKLNIDGLRNHVESLVRAGVDGFFLMGTTGLGVALTTDEKRAVMSAVKEAAGKKRLIAHVGAAVIDDVVSTSRDAAKLGMNAVASVPPLYYKPDASALHRFYEKIRESSGLPVYIYNIPQNSGFNVAPTHASQLRDVVAGIKDSTGDIGQVANFVDLGLEVFNGADHAILPSLVMGAKGAVSAMANVIPELEVRLMREYEEGNLDRAVEMQRSITRLRDAIKNYPTPAAYYWAATVLRGYELGGVKEPLRDLTDEEKKSLRHELEGIAESEGILH</sequence>
<reference evidence="4" key="1">
    <citation type="journal article" date="2014" name="Int. J. Syst. Evol. Microbiol.">
        <title>Complete genome sequence of Corynebacterium casei LMG S-19264T (=DSM 44701T), isolated from a smear-ripened cheese.</title>
        <authorList>
            <consortium name="US DOE Joint Genome Institute (JGI-PGF)"/>
            <person name="Walter F."/>
            <person name="Albersmeier A."/>
            <person name="Kalinowski J."/>
            <person name="Ruckert C."/>
        </authorList>
    </citation>
    <scope>NUCLEOTIDE SEQUENCE</scope>
    <source>
        <strain evidence="4">JCM 10088</strain>
    </source>
</reference>
<dbReference type="AlphaFoldDB" id="A0A830GY77"/>
<evidence type="ECO:0000313" key="5">
    <source>
        <dbReference type="Proteomes" id="UP000610960"/>
    </source>
</evidence>
<feature type="active site" description="Proton donor/acceptor" evidence="2">
    <location>
        <position position="130"/>
    </location>
</feature>
<dbReference type="RefSeq" id="WP_188596727.1">
    <property type="nucleotide sequence ID" value="NZ_BMNL01000003.1"/>
</dbReference>
<proteinExistence type="predicted"/>
<evidence type="ECO:0000256" key="1">
    <source>
        <dbReference type="ARBA" id="ARBA00023239"/>
    </source>
</evidence>
<accession>A0A830GY77</accession>
<dbReference type="Gene3D" id="3.20.20.70">
    <property type="entry name" value="Aldolase class I"/>
    <property type="match status" value="1"/>
</dbReference>
<feature type="binding site" evidence="3">
    <location>
        <position position="195"/>
    </location>
    <ligand>
        <name>pyruvate</name>
        <dbReference type="ChEBI" id="CHEBI:15361"/>
    </ligand>
</feature>
<dbReference type="SMART" id="SM01130">
    <property type="entry name" value="DHDPS"/>
    <property type="match status" value="1"/>
</dbReference>
<dbReference type="PIRSF" id="PIRSF001365">
    <property type="entry name" value="DHDPS"/>
    <property type="match status" value="1"/>
</dbReference>
<protein>
    <submittedName>
        <fullName evidence="4">2-dehydro-3-deoxy-phosphogluconate aldolase</fullName>
    </submittedName>
</protein>
<feature type="active site" description="Schiff-base intermediate with substrate" evidence="2">
    <location>
        <position position="156"/>
    </location>
</feature>
<dbReference type="CDD" id="cd00408">
    <property type="entry name" value="DHDPS-like"/>
    <property type="match status" value="1"/>
</dbReference>
<dbReference type="PANTHER" id="PTHR12128:SF66">
    <property type="entry name" value="4-HYDROXY-2-OXOGLUTARATE ALDOLASE, MITOCHONDRIAL"/>
    <property type="match status" value="1"/>
</dbReference>
<comment type="caution">
    <text evidence="4">The sequence shown here is derived from an EMBL/GenBank/DDBJ whole genome shotgun (WGS) entry which is preliminary data.</text>
</comment>
<dbReference type="GO" id="GO:0008675">
    <property type="term" value="F:2-dehydro-3-deoxy-phosphogluconate aldolase activity"/>
    <property type="evidence" value="ECO:0007669"/>
    <property type="project" value="UniProtKB-ARBA"/>
</dbReference>
<dbReference type="SUPFAM" id="SSF51569">
    <property type="entry name" value="Aldolase"/>
    <property type="match status" value="1"/>
</dbReference>
<dbReference type="Pfam" id="PF00701">
    <property type="entry name" value="DHDPS"/>
    <property type="match status" value="1"/>
</dbReference>
<evidence type="ECO:0000256" key="2">
    <source>
        <dbReference type="PIRSR" id="PIRSR001365-1"/>
    </source>
</evidence>
<gene>
    <name evidence="4" type="ORF">GCM10007981_14350</name>
</gene>
<dbReference type="OrthoDB" id="33636at2157"/>
<evidence type="ECO:0000313" key="4">
    <source>
        <dbReference type="EMBL" id="GGP21656.1"/>
    </source>
</evidence>
<name>A0A830GY77_9CREN</name>